<reference evidence="2 3" key="1">
    <citation type="submission" date="2012-08" db="EMBL/GenBank/DDBJ databases">
        <title>Oryza genome evolution.</title>
        <authorList>
            <person name="Wing R.A."/>
        </authorList>
    </citation>
    <scope>NUCLEOTIDE SEQUENCE</scope>
</reference>
<dbReference type="EnsemblPlants" id="LPERR01G08340.1">
    <property type="protein sequence ID" value="LPERR01G08340.1"/>
    <property type="gene ID" value="LPERR01G08340"/>
</dbReference>
<sequence length="427" mass="48508">MMMTQNISQWTTQKTIRTTQNSLRTADNTVHQTQCTVSIDKYIVNEADFVECFKPLGKMDAQCYLWNQEWNDKVILNLEVTEALISHDKTILNDVLVPTVLERTNVIFVPFKVSDFWCLLVVDCNGTSGRLFYVDLETDVTRVSYNLYHDLVEFLTKLKWLRKSDAFWSITPSKVLCPKNHFGFLVLSRIPHYEEIDCTSEVAELAAKVVELSVLANVELQAFQSSMPTTRILWMQNKTLQVTTDKLKKLHCMVKKERLVAVGMIVEVLSVVLWHFLEYEVAAGLHFALFGCSTHRLLDAALACYLGAPWVAAPSHSPLGTTTLTAAPSPARDVDAGDDDDYEPPYEDGDYETHSDGDTDSEDDRCRSYRGPVPRGDGLLVRFNGSDYTCPICPGRMSSRWKRLIDIKAHVMGQAKSSRMRGEWKKW</sequence>
<dbReference type="HOGENOM" id="CLU_643071_0_0_1"/>
<evidence type="ECO:0000313" key="2">
    <source>
        <dbReference type="EnsemblPlants" id="LPERR01G08340.1"/>
    </source>
</evidence>
<feature type="region of interest" description="Disordered" evidence="1">
    <location>
        <begin position="319"/>
        <end position="371"/>
    </location>
</feature>
<dbReference type="AlphaFoldDB" id="A0A0D9UYU9"/>
<name>A0A0D9UYU9_9ORYZ</name>
<accession>A0A0D9UYU9</accession>
<evidence type="ECO:0000256" key="1">
    <source>
        <dbReference type="SAM" id="MobiDB-lite"/>
    </source>
</evidence>
<reference evidence="3" key="2">
    <citation type="submission" date="2013-12" db="EMBL/GenBank/DDBJ databases">
        <authorList>
            <person name="Yu Y."/>
            <person name="Lee S."/>
            <person name="de Baynast K."/>
            <person name="Wissotski M."/>
            <person name="Liu L."/>
            <person name="Talag J."/>
            <person name="Goicoechea J."/>
            <person name="Angelova A."/>
            <person name="Jetty R."/>
            <person name="Kudrna D."/>
            <person name="Golser W."/>
            <person name="Rivera L."/>
            <person name="Zhang J."/>
            <person name="Wing R."/>
        </authorList>
    </citation>
    <scope>NUCLEOTIDE SEQUENCE</scope>
</reference>
<dbReference type="Gramene" id="LPERR01G08340.1">
    <property type="protein sequence ID" value="LPERR01G08340.1"/>
    <property type="gene ID" value="LPERR01G08340"/>
</dbReference>
<keyword evidence="3" id="KW-1185">Reference proteome</keyword>
<organism evidence="2 3">
    <name type="scientific">Leersia perrieri</name>
    <dbReference type="NCBI Taxonomy" id="77586"/>
    <lineage>
        <taxon>Eukaryota</taxon>
        <taxon>Viridiplantae</taxon>
        <taxon>Streptophyta</taxon>
        <taxon>Embryophyta</taxon>
        <taxon>Tracheophyta</taxon>
        <taxon>Spermatophyta</taxon>
        <taxon>Magnoliopsida</taxon>
        <taxon>Liliopsida</taxon>
        <taxon>Poales</taxon>
        <taxon>Poaceae</taxon>
        <taxon>BOP clade</taxon>
        <taxon>Oryzoideae</taxon>
        <taxon>Oryzeae</taxon>
        <taxon>Oryzinae</taxon>
        <taxon>Leersia</taxon>
    </lineage>
</organism>
<reference evidence="2" key="3">
    <citation type="submission" date="2015-04" db="UniProtKB">
        <authorList>
            <consortium name="EnsemblPlants"/>
        </authorList>
    </citation>
    <scope>IDENTIFICATION</scope>
</reference>
<feature type="compositionally biased region" description="Acidic residues" evidence="1">
    <location>
        <begin position="336"/>
        <end position="350"/>
    </location>
</feature>
<proteinExistence type="predicted"/>
<protein>
    <submittedName>
        <fullName evidence="2">Uncharacterized protein</fullName>
    </submittedName>
</protein>
<evidence type="ECO:0000313" key="3">
    <source>
        <dbReference type="Proteomes" id="UP000032180"/>
    </source>
</evidence>
<dbReference type="Proteomes" id="UP000032180">
    <property type="component" value="Chromosome 1"/>
</dbReference>